<accession>A0A2Z7BWZ9</accession>
<name>A0A2Z7BWZ9_9LAMI</name>
<dbReference type="AlphaFoldDB" id="A0A2Z7BWZ9"/>
<evidence type="ECO:0000313" key="2">
    <source>
        <dbReference type="EMBL" id="KZV38914.1"/>
    </source>
</evidence>
<keyword evidence="3" id="KW-1185">Reference proteome</keyword>
<feature type="region of interest" description="Disordered" evidence="1">
    <location>
        <begin position="1"/>
        <end position="28"/>
    </location>
</feature>
<proteinExistence type="predicted"/>
<feature type="compositionally biased region" description="Basic and acidic residues" evidence="1">
    <location>
        <begin position="11"/>
        <end position="28"/>
    </location>
</feature>
<dbReference type="EMBL" id="KV001443">
    <property type="protein sequence ID" value="KZV38914.1"/>
    <property type="molecule type" value="Genomic_DNA"/>
</dbReference>
<reference evidence="2 3" key="1">
    <citation type="journal article" date="2015" name="Proc. Natl. Acad. Sci. U.S.A.">
        <title>The resurrection genome of Boea hygrometrica: A blueprint for survival of dehydration.</title>
        <authorList>
            <person name="Xiao L."/>
            <person name="Yang G."/>
            <person name="Zhang L."/>
            <person name="Yang X."/>
            <person name="Zhao S."/>
            <person name="Ji Z."/>
            <person name="Zhou Q."/>
            <person name="Hu M."/>
            <person name="Wang Y."/>
            <person name="Chen M."/>
            <person name="Xu Y."/>
            <person name="Jin H."/>
            <person name="Xiao X."/>
            <person name="Hu G."/>
            <person name="Bao F."/>
            <person name="Hu Y."/>
            <person name="Wan P."/>
            <person name="Li L."/>
            <person name="Deng X."/>
            <person name="Kuang T."/>
            <person name="Xiang C."/>
            <person name="Zhu J.K."/>
            <person name="Oliver M.J."/>
            <person name="He Y."/>
        </authorList>
    </citation>
    <scope>NUCLEOTIDE SEQUENCE [LARGE SCALE GENOMIC DNA]</scope>
    <source>
        <strain evidence="3">cv. XS01</strain>
    </source>
</reference>
<gene>
    <name evidence="2" type="ORF">F511_30478</name>
</gene>
<evidence type="ECO:0000313" key="3">
    <source>
        <dbReference type="Proteomes" id="UP000250235"/>
    </source>
</evidence>
<organism evidence="2 3">
    <name type="scientific">Dorcoceras hygrometricum</name>
    <dbReference type="NCBI Taxonomy" id="472368"/>
    <lineage>
        <taxon>Eukaryota</taxon>
        <taxon>Viridiplantae</taxon>
        <taxon>Streptophyta</taxon>
        <taxon>Embryophyta</taxon>
        <taxon>Tracheophyta</taxon>
        <taxon>Spermatophyta</taxon>
        <taxon>Magnoliopsida</taxon>
        <taxon>eudicotyledons</taxon>
        <taxon>Gunneridae</taxon>
        <taxon>Pentapetalae</taxon>
        <taxon>asterids</taxon>
        <taxon>lamiids</taxon>
        <taxon>Lamiales</taxon>
        <taxon>Gesneriaceae</taxon>
        <taxon>Didymocarpoideae</taxon>
        <taxon>Trichosporeae</taxon>
        <taxon>Loxocarpinae</taxon>
        <taxon>Dorcoceras</taxon>
    </lineage>
</organism>
<protein>
    <submittedName>
        <fullName evidence="2">Uncharacterized protein</fullName>
    </submittedName>
</protein>
<evidence type="ECO:0000256" key="1">
    <source>
        <dbReference type="SAM" id="MobiDB-lite"/>
    </source>
</evidence>
<feature type="compositionally biased region" description="Polar residues" evidence="1">
    <location>
        <begin position="1"/>
        <end position="10"/>
    </location>
</feature>
<sequence>MGGRQGTPQQARERELSSKIDEKHKEERRKLQVCYGSKMRTSLSCTSSSLLLDEDVPEPNSSKSVSTHELLFSTATSTFSRCMGIRGEDAARVTSSV</sequence>
<dbReference type="Proteomes" id="UP000250235">
    <property type="component" value="Unassembled WGS sequence"/>
</dbReference>